<dbReference type="CDD" id="cd11056">
    <property type="entry name" value="CYP6-like"/>
    <property type="match status" value="1"/>
</dbReference>
<dbReference type="GeneID" id="108734377"/>
<keyword evidence="16" id="KW-1185">Reference proteome</keyword>
<evidence type="ECO:0000256" key="7">
    <source>
        <dbReference type="ARBA" id="ARBA00022824"/>
    </source>
</evidence>
<keyword evidence="12 15" id="KW-0472">Membrane</keyword>
<keyword evidence="6 13" id="KW-0479">Metal-binding</keyword>
<evidence type="ECO:0000313" key="17">
    <source>
        <dbReference type="RefSeq" id="XP_018321419.1"/>
    </source>
</evidence>
<gene>
    <name evidence="17" type="primary">LOC108734377</name>
</gene>
<dbReference type="GO" id="GO:0005789">
    <property type="term" value="C:endoplasmic reticulum membrane"/>
    <property type="evidence" value="ECO:0007669"/>
    <property type="project" value="UniProtKB-SubCell"/>
</dbReference>
<evidence type="ECO:0000256" key="10">
    <source>
        <dbReference type="ARBA" id="ARBA00023004"/>
    </source>
</evidence>
<keyword evidence="5 13" id="KW-0349">Heme</keyword>
<keyword evidence="8" id="KW-0492">Microsome</keyword>
<comment type="subcellular location">
    <subcellularLocation>
        <location evidence="3">Endoplasmic reticulum membrane</location>
        <topology evidence="3">Peripheral membrane protein</topology>
    </subcellularLocation>
    <subcellularLocation>
        <location evidence="2">Microsome membrane</location>
        <topology evidence="2">Peripheral membrane protein</topology>
    </subcellularLocation>
</comment>
<dbReference type="InParanoid" id="A0A1W4WBQ3"/>
<keyword evidence="15" id="KW-0812">Transmembrane</keyword>
<dbReference type="FunFam" id="1.10.630.10:FF:000042">
    <property type="entry name" value="Cytochrome P450"/>
    <property type="match status" value="1"/>
</dbReference>
<reference evidence="17" key="1">
    <citation type="submission" date="2025-08" db="UniProtKB">
        <authorList>
            <consortium name="RefSeq"/>
        </authorList>
    </citation>
    <scope>IDENTIFICATION</scope>
    <source>
        <tissue evidence="17">Entire body</tissue>
    </source>
</reference>
<proteinExistence type="inferred from homology"/>
<keyword evidence="10 13" id="KW-0408">Iron</keyword>
<dbReference type="Pfam" id="PF00067">
    <property type="entry name" value="p450"/>
    <property type="match status" value="1"/>
</dbReference>
<evidence type="ECO:0000256" key="4">
    <source>
        <dbReference type="ARBA" id="ARBA00010617"/>
    </source>
</evidence>
<evidence type="ECO:0000256" key="5">
    <source>
        <dbReference type="ARBA" id="ARBA00022617"/>
    </source>
</evidence>
<keyword evidence="11 14" id="KW-0503">Monooxygenase</keyword>
<dbReference type="PROSITE" id="PS00086">
    <property type="entry name" value="CYTOCHROME_P450"/>
    <property type="match status" value="1"/>
</dbReference>
<dbReference type="GO" id="GO:0020037">
    <property type="term" value="F:heme binding"/>
    <property type="evidence" value="ECO:0007669"/>
    <property type="project" value="InterPro"/>
</dbReference>
<organism evidence="16 17">
    <name type="scientific">Agrilus planipennis</name>
    <name type="common">Emerald ash borer</name>
    <name type="synonym">Agrilus marcopoli</name>
    <dbReference type="NCBI Taxonomy" id="224129"/>
    <lineage>
        <taxon>Eukaryota</taxon>
        <taxon>Metazoa</taxon>
        <taxon>Ecdysozoa</taxon>
        <taxon>Arthropoda</taxon>
        <taxon>Hexapoda</taxon>
        <taxon>Insecta</taxon>
        <taxon>Pterygota</taxon>
        <taxon>Neoptera</taxon>
        <taxon>Endopterygota</taxon>
        <taxon>Coleoptera</taxon>
        <taxon>Polyphaga</taxon>
        <taxon>Elateriformia</taxon>
        <taxon>Buprestoidea</taxon>
        <taxon>Buprestidae</taxon>
        <taxon>Agrilinae</taxon>
        <taxon>Agrilus</taxon>
    </lineage>
</organism>
<dbReference type="PRINTS" id="PR00463">
    <property type="entry name" value="EP450I"/>
</dbReference>
<dbReference type="InterPro" id="IPR001128">
    <property type="entry name" value="Cyt_P450"/>
</dbReference>
<dbReference type="Proteomes" id="UP000192223">
    <property type="component" value="Unplaced"/>
</dbReference>
<keyword evidence="9 14" id="KW-0560">Oxidoreductase</keyword>
<dbReference type="RefSeq" id="XP_018321419.1">
    <property type="nucleotide sequence ID" value="XM_018465917.1"/>
</dbReference>
<evidence type="ECO:0000256" key="6">
    <source>
        <dbReference type="ARBA" id="ARBA00022723"/>
    </source>
</evidence>
<keyword evidence="15" id="KW-1133">Transmembrane helix</keyword>
<comment type="similarity">
    <text evidence="4 14">Belongs to the cytochrome P450 family.</text>
</comment>
<accession>A0A1W4WBQ3</accession>
<dbReference type="GO" id="GO:0004497">
    <property type="term" value="F:monooxygenase activity"/>
    <property type="evidence" value="ECO:0007669"/>
    <property type="project" value="UniProtKB-KW"/>
</dbReference>
<feature type="transmembrane region" description="Helical" evidence="15">
    <location>
        <begin position="6"/>
        <end position="23"/>
    </location>
</feature>
<evidence type="ECO:0000256" key="2">
    <source>
        <dbReference type="ARBA" id="ARBA00004174"/>
    </source>
</evidence>
<sequence length="515" mass="59194">MIIKVLISVVLVFSTIIVLYLKWTFRYWKSRNVYVPEPSLPFGNVNNFMAGKESFGDLVTNFYNTLRAKGLPYGGYCFAFKPIFVPADNNLVQHILTTDFQHFTDHDPFVEDANNPLNAHLFALTGAKWKALRTKLRPLFTSGKLKVMFPTLVDCTNNFSYVLDEAIKRKEPLDIKETFARYTIDVIGSVAFGIDCNCLRNPNTEFTTYGKKIFDTGLRDSIIELIKVINPTLIKLLRLDVFPAGVQNFFVNIVKETIDYRDKNNYSRNDFMQLLMKLRNQELKVDSSIEKEETNEHVAFYQNGLTLEDVAAQAFVFFAAGFETSSTTLNFLMYEIVQNLDIQEKLREEIKTVLKAHDGKITYEAIQEMTYMDKCVNETLRKYPPLPVLPRLCTKDYKVPNSDLIIEKGIRLSISVYGIHHDPEYYPNPEKFDPERFSEENKNKRPPVTFLPFGEGPRICIGLRMGILQTKVGLTALLRDYKFNLNSKTQVPLEFIARQIILAAKGGIWIEAHKV</sequence>
<dbReference type="KEGG" id="apln:108734377"/>
<dbReference type="PANTHER" id="PTHR24292">
    <property type="entry name" value="CYTOCHROME P450"/>
    <property type="match status" value="1"/>
</dbReference>
<dbReference type="OrthoDB" id="2789670at2759"/>
<evidence type="ECO:0000256" key="3">
    <source>
        <dbReference type="ARBA" id="ARBA00004406"/>
    </source>
</evidence>
<name>A0A1W4WBQ3_AGRPL</name>
<dbReference type="FunCoup" id="A0A1W4WBQ3">
    <property type="interactions" value="130"/>
</dbReference>
<evidence type="ECO:0000256" key="15">
    <source>
        <dbReference type="SAM" id="Phobius"/>
    </source>
</evidence>
<dbReference type="SUPFAM" id="SSF48264">
    <property type="entry name" value="Cytochrome P450"/>
    <property type="match status" value="1"/>
</dbReference>
<dbReference type="InterPro" id="IPR050476">
    <property type="entry name" value="Insect_CytP450_Detox"/>
</dbReference>
<protein>
    <submittedName>
        <fullName evidence="17">Probable cytochrome P450 6a14 isoform X1</fullName>
    </submittedName>
</protein>
<dbReference type="InterPro" id="IPR002401">
    <property type="entry name" value="Cyt_P450_E_grp-I"/>
</dbReference>
<evidence type="ECO:0000256" key="1">
    <source>
        <dbReference type="ARBA" id="ARBA00001971"/>
    </source>
</evidence>
<dbReference type="InterPro" id="IPR017972">
    <property type="entry name" value="Cyt_P450_CS"/>
</dbReference>
<dbReference type="GO" id="GO:0005506">
    <property type="term" value="F:iron ion binding"/>
    <property type="evidence" value="ECO:0007669"/>
    <property type="project" value="InterPro"/>
</dbReference>
<evidence type="ECO:0000313" key="16">
    <source>
        <dbReference type="Proteomes" id="UP000192223"/>
    </source>
</evidence>
<dbReference type="Gene3D" id="1.10.630.10">
    <property type="entry name" value="Cytochrome P450"/>
    <property type="match status" value="1"/>
</dbReference>
<dbReference type="PANTHER" id="PTHR24292:SF100">
    <property type="entry name" value="CYTOCHROME P450 6A16, ISOFORM B-RELATED"/>
    <property type="match status" value="1"/>
</dbReference>
<dbReference type="AlphaFoldDB" id="A0A1W4WBQ3"/>
<feature type="binding site" description="axial binding residue" evidence="13">
    <location>
        <position position="460"/>
    </location>
    <ligand>
        <name>heme</name>
        <dbReference type="ChEBI" id="CHEBI:30413"/>
    </ligand>
    <ligandPart>
        <name>Fe</name>
        <dbReference type="ChEBI" id="CHEBI:18248"/>
    </ligandPart>
</feature>
<dbReference type="STRING" id="224129.A0A1W4WBQ3"/>
<evidence type="ECO:0000256" key="12">
    <source>
        <dbReference type="ARBA" id="ARBA00023136"/>
    </source>
</evidence>
<evidence type="ECO:0000256" key="11">
    <source>
        <dbReference type="ARBA" id="ARBA00023033"/>
    </source>
</evidence>
<evidence type="ECO:0000256" key="14">
    <source>
        <dbReference type="RuleBase" id="RU000461"/>
    </source>
</evidence>
<evidence type="ECO:0000256" key="8">
    <source>
        <dbReference type="ARBA" id="ARBA00022848"/>
    </source>
</evidence>
<dbReference type="InterPro" id="IPR036396">
    <property type="entry name" value="Cyt_P450_sf"/>
</dbReference>
<evidence type="ECO:0000256" key="13">
    <source>
        <dbReference type="PIRSR" id="PIRSR602401-1"/>
    </source>
</evidence>
<dbReference type="PRINTS" id="PR00385">
    <property type="entry name" value="P450"/>
</dbReference>
<dbReference type="GO" id="GO:0016705">
    <property type="term" value="F:oxidoreductase activity, acting on paired donors, with incorporation or reduction of molecular oxygen"/>
    <property type="evidence" value="ECO:0007669"/>
    <property type="project" value="InterPro"/>
</dbReference>
<evidence type="ECO:0000256" key="9">
    <source>
        <dbReference type="ARBA" id="ARBA00023002"/>
    </source>
</evidence>
<comment type="cofactor">
    <cofactor evidence="1 13">
        <name>heme</name>
        <dbReference type="ChEBI" id="CHEBI:30413"/>
    </cofactor>
</comment>
<keyword evidence="7" id="KW-0256">Endoplasmic reticulum</keyword>